<dbReference type="GO" id="GO:0006777">
    <property type="term" value="P:Mo-molybdopterin cofactor biosynthetic process"/>
    <property type="evidence" value="ECO:0007669"/>
    <property type="project" value="UniProtKB-KW"/>
</dbReference>
<reference evidence="9" key="3">
    <citation type="journal article" date="2019" name="BMC Res. Notes">
        <title>Complete genome sequence of the Sulfodiicoccus acidiphilus strain HS-1T, the first crenarchaeon that lacks polB3, isolated from an acidic hot spring in Ohwaku-dani, Hakone, Japan.</title>
        <authorList>
            <person name="Sakai H.D."/>
            <person name="Kurosawa N."/>
        </authorList>
    </citation>
    <scope>NUCLEOTIDE SEQUENCE</scope>
    <source>
        <strain evidence="9">HS-1</strain>
    </source>
</reference>
<dbReference type="InterPro" id="IPR050105">
    <property type="entry name" value="MoCo_biosynth_MoaA/MoaC"/>
</dbReference>
<keyword evidence="4" id="KW-0408">Iron</keyword>
<dbReference type="InterPro" id="IPR013785">
    <property type="entry name" value="Aldolase_TIM"/>
</dbReference>
<dbReference type="InterPro" id="IPR007197">
    <property type="entry name" value="rSAM"/>
</dbReference>
<dbReference type="AlphaFoldDB" id="A0A348B2Y6"/>
<reference evidence="11" key="2">
    <citation type="submission" date="2018-04" db="EMBL/GenBank/DDBJ databases">
        <title>Complete genome sequence of Sulfodiicoccus acidiphilus strain HS-1.</title>
        <authorList>
            <person name="Sakai H.D."/>
            <person name="Kurosawa N."/>
        </authorList>
    </citation>
    <scope>NUCLEOTIDE SEQUENCE [LARGE SCALE GENOMIC DNA]</scope>
    <source>
        <strain evidence="11">HS-1</strain>
    </source>
</reference>
<feature type="domain" description="Radical SAM core" evidence="8">
    <location>
        <begin position="1"/>
        <end position="190"/>
    </location>
</feature>
<keyword evidence="11" id="KW-1185">Reference proteome</keyword>
<reference evidence="10" key="4">
    <citation type="submission" date="2020-09" db="EMBL/GenBank/DDBJ databases">
        <authorList>
            <person name="Sun Q."/>
            <person name="Ohkuma M."/>
        </authorList>
    </citation>
    <scope>NUCLEOTIDE SEQUENCE</scope>
    <source>
        <strain evidence="10">JCM 31740</strain>
    </source>
</reference>
<dbReference type="SUPFAM" id="SSF102114">
    <property type="entry name" value="Radical SAM enzymes"/>
    <property type="match status" value="1"/>
</dbReference>
<keyword evidence="7" id="KW-0501">Molybdenum cofactor biosynthesis</keyword>
<evidence type="ECO:0000313" key="9">
    <source>
        <dbReference type="EMBL" id="BBD72538.1"/>
    </source>
</evidence>
<dbReference type="PANTHER" id="PTHR22960">
    <property type="entry name" value="MOLYBDOPTERIN COFACTOR SYNTHESIS PROTEIN A"/>
    <property type="match status" value="1"/>
</dbReference>
<evidence type="ECO:0000259" key="8">
    <source>
        <dbReference type="PROSITE" id="PS51918"/>
    </source>
</evidence>
<dbReference type="NCBIfam" id="NF001199">
    <property type="entry name" value="PRK00164.2-1"/>
    <property type="match status" value="1"/>
</dbReference>
<dbReference type="GO" id="GO:0061799">
    <property type="term" value="F:cyclic pyranopterin monophosphate synthase activity"/>
    <property type="evidence" value="ECO:0007669"/>
    <property type="project" value="TreeGrafter"/>
</dbReference>
<dbReference type="GO" id="GO:0061798">
    <property type="term" value="F:GTP 3',8'-cyclase activity"/>
    <property type="evidence" value="ECO:0007669"/>
    <property type="project" value="TreeGrafter"/>
</dbReference>
<dbReference type="GO" id="GO:0005525">
    <property type="term" value="F:GTP binding"/>
    <property type="evidence" value="ECO:0007669"/>
    <property type="project" value="UniProtKB-KW"/>
</dbReference>
<dbReference type="InterPro" id="IPR010505">
    <property type="entry name" value="MoaA_twitch"/>
</dbReference>
<evidence type="ECO:0000313" key="10">
    <source>
        <dbReference type="EMBL" id="GGT93831.1"/>
    </source>
</evidence>
<dbReference type="PANTHER" id="PTHR22960:SF0">
    <property type="entry name" value="MOLYBDENUM COFACTOR BIOSYNTHESIS PROTEIN 1"/>
    <property type="match status" value="1"/>
</dbReference>
<evidence type="ECO:0000256" key="5">
    <source>
        <dbReference type="ARBA" id="ARBA00023014"/>
    </source>
</evidence>
<evidence type="ECO:0000256" key="3">
    <source>
        <dbReference type="ARBA" id="ARBA00022741"/>
    </source>
</evidence>
<keyword evidence="6" id="KW-0342">GTP-binding</keyword>
<proteinExistence type="predicted"/>
<keyword evidence="2" id="KW-0479">Metal-binding</keyword>
<evidence type="ECO:0000313" key="11">
    <source>
        <dbReference type="Proteomes" id="UP000276741"/>
    </source>
</evidence>
<keyword evidence="1" id="KW-0949">S-adenosyl-L-methionine</keyword>
<evidence type="ECO:0000256" key="6">
    <source>
        <dbReference type="ARBA" id="ARBA00023134"/>
    </source>
</evidence>
<evidence type="ECO:0000256" key="7">
    <source>
        <dbReference type="ARBA" id="ARBA00023150"/>
    </source>
</evidence>
<gene>
    <name evidence="10" type="ORF">GCM10007116_09440</name>
    <name evidence="9" type="ORF">HS1genome_0927</name>
</gene>
<dbReference type="InterPro" id="IPR058240">
    <property type="entry name" value="rSAM_sf"/>
</dbReference>
<protein>
    <submittedName>
        <fullName evidence="9">GTP 3',8-cyclase MoaA</fullName>
    </submittedName>
</protein>
<evidence type="ECO:0000256" key="1">
    <source>
        <dbReference type="ARBA" id="ARBA00022691"/>
    </source>
</evidence>
<dbReference type="GO" id="GO:0046872">
    <property type="term" value="F:metal ion binding"/>
    <property type="evidence" value="ECO:0007669"/>
    <property type="project" value="UniProtKB-KW"/>
</dbReference>
<dbReference type="Proteomes" id="UP000276741">
    <property type="component" value="Chromosome"/>
</dbReference>
<name>A0A348B2Y6_9CREN</name>
<keyword evidence="5" id="KW-0411">Iron-sulfur</keyword>
<reference evidence="10" key="1">
    <citation type="journal article" date="2014" name="Int. J. Syst. Evol. Microbiol.">
        <title>Complete genome sequence of Corynebacterium casei LMG S-19264T (=DSM 44701T), isolated from a smear-ripened cheese.</title>
        <authorList>
            <consortium name="US DOE Joint Genome Institute (JGI-PGF)"/>
            <person name="Walter F."/>
            <person name="Albersmeier A."/>
            <person name="Kalinowski J."/>
            <person name="Ruckert C."/>
        </authorList>
    </citation>
    <scope>NUCLEOTIDE SEQUENCE</scope>
    <source>
        <strain evidence="10">JCM 31740</strain>
    </source>
</reference>
<dbReference type="GO" id="GO:0051539">
    <property type="term" value="F:4 iron, 4 sulfur cluster binding"/>
    <property type="evidence" value="ECO:0007669"/>
    <property type="project" value="UniProtKB-KW"/>
</dbReference>
<dbReference type="EMBL" id="AP018553">
    <property type="protein sequence ID" value="BBD72538.1"/>
    <property type="molecule type" value="Genomic_DNA"/>
</dbReference>
<accession>A0A348B2Y6</accession>
<dbReference type="Proteomes" id="UP000616143">
    <property type="component" value="Unassembled WGS sequence"/>
</dbReference>
<dbReference type="Pfam" id="PF04055">
    <property type="entry name" value="Radical_SAM"/>
    <property type="match status" value="1"/>
</dbReference>
<evidence type="ECO:0000256" key="4">
    <source>
        <dbReference type="ARBA" id="ARBA00023004"/>
    </source>
</evidence>
<dbReference type="Gene3D" id="3.20.20.70">
    <property type="entry name" value="Aldolase class I"/>
    <property type="match status" value="1"/>
</dbReference>
<dbReference type="Pfam" id="PF06463">
    <property type="entry name" value="Mob_synth_C"/>
    <property type="match status" value="1"/>
</dbReference>
<sequence>MENLLSPSQLAVVTRVAREFGVDSVKLTGGEPTLRRDLLDVISAIKSTGVEDLSMTTNGVLLAKLARKLKDAGLDRVNVSLHAISRDGFRRVTGVDAFNTVLGGVRAALEAGLRPLKLNYVVNSYNESETLDFLELAQSLGVDEVHLIELHPVGLGKQTFSAHVGLDRLEEKLSQITKRIEQRSKHMRPRYKLSSGMVVEVVRPYRNPLFCSGCNRIRLTTKGELKTCLYREDKVVDISEVLNGAYGEEEKIDFIRTAFRTALLIREPNFKYYPRDDGIKNFKVGTNYSGLRLLRPTIGFS</sequence>
<dbReference type="EMBL" id="BMQS01000007">
    <property type="protein sequence ID" value="GGT93831.1"/>
    <property type="molecule type" value="Genomic_DNA"/>
</dbReference>
<dbReference type="PROSITE" id="PS51918">
    <property type="entry name" value="RADICAL_SAM"/>
    <property type="match status" value="1"/>
</dbReference>
<evidence type="ECO:0000256" key="2">
    <source>
        <dbReference type="ARBA" id="ARBA00022723"/>
    </source>
</evidence>
<keyword evidence="3" id="KW-0547">Nucleotide-binding</keyword>
<organism evidence="9 11">
    <name type="scientific">Sulfodiicoccus acidiphilus</name>
    <dbReference type="NCBI Taxonomy" id="1670455"/>
    <lineage>
        <taxon>Archaea</taxon>
        <taxon>Thermoproteota</taxon>
        <taxon>Thermoprotei</taxon>
        <taxon>Sulfolobales</taxon>
        <taxon>Sulfolobaceae</taxon>
        <taxon>Sulfodiicoccus</taxon>
    </lineage>
</organism>
<dbReference type="KEGG" id="sacd:HS1genome_0927"/>
<dbReference type="CDD" id="cd01335">
    <property type="entry name" value="Radical_SAM"/>
    <property type="match status" value="1"/>
</dbReference>